<gene>
    <name evidence="7" type="ORF">LARV_01819</name>
</gene>
<keyword evidence="8" id="KW-1185">Reference proteome</keyword>
<evidence type="ECO:0000256" key="3">
    <source>
        <dbReference type="ARBA" id="ARBA00023004"/>
    </source>
</evidence>
<keyword evidence="2 4" id="KW-0479">Metal-binding</keyword>
<keyword evidence="3 4" id="KW-0408">Iron</keyword>
<name>A0A0S7BEZ7_9CHLR</name>
<dbReference type="GO" id="GO:0020037">
    <property type="term" value="F:heme binding"/>
    <property type="evidence" value="ECO:0007669"/>
    <property type="project" value="InterPro"/>
</dbReference>
<dbReference type="Gene3D" id="1.10.760.10">
    <property type="entry name" value="Cytochrome c-like domain"/>
    <property type="match status" value="2"/>
</dbReference>
<keyword evidence="5" id="KW-0472">Membrane</keyword>
<reference evidence="7" key="1">
    <citation type="submission" date="2015-07" db="EMBL/GenBank/DDBJ databases">
        <title>Draft Genome Sequences of Anaerolinea thermolimosa IMO-1, Bellilinea caldifistulae GOMI-1, Leptolinea tardivitalis YMTK-2, Levilinea saccharolytica KIBI-1,Longilinea arvoryzae KOME-1, Previously Described as Members of the Anaerolineaceae (Chloroflexi).</title>
        <authorList>
            <person name="Sekiguchi Y."/>
            <person name="Ohashi A."/>
            <person name="Matsuura N."/>
            <person name="Tourlousse M.D."/>
        </authorList>
    </citation>
    <scope>NUCLEOTIDE SEQUENCE [LARGE SCALE GENOMIC DNA]</scope>
    <source>
        <strain evidence="7">KOME-1</strain>
    </source>
</reference>
<dbReference type="Proteomes" id="UP000055060">
    <property type="component" value="Unassembled WGS sequence"/>
</dbReference>
<keyword evidence="5" id="KW-1133">Transmembrane helix</keyword>
<organism evidence="7">
    <name type="scientific">Longilinea arvoryzae</name>
    <dbReference type="NCBI Taxonomy" id="360412"/>
    <lineage>
        <taxon>Bacteria</taxon>
        <taxon>Bacillati</taxon>
        <taxon>Chloroflexota</taxon>
        <taxon>Anaerolineae</taxon>
        <taxon>Anaerolineales</taxon>
        <taxon>Anaerolineaceae</taxon>
        <taxon>Longilinea</taxon>
    </lineage>
</organism>
<accession>A0A0S7BEZ7</accession>
<protein>
    <submittedName>
        <fullName evidence="7">Cytochrome C oxidase, cbb3-type, subunit III</fullName>
    </submittedName>
</protein>
<dbReference type="InterPro" id="IPR036909">
    <property type="entry name" value="Cyt_c-like_dom_sf"/>
</dbReference>
<keyword evidence="1 4" id="KW-0349">Heme</keyword>
<dbReference type="GO" id="GO:0009055">
    <property type="term" value="F:electron transfer activity"/>
    <property type="evidence" value="ECO:0007669"/>
    <property type="project" value="InterPro"/>
</dbReference>
<evidence type="ECO:0000256" key="5">
    <source>
        <dbReference type="SAM" id="Phobius"/>
    </source>
</evidence>
<evidence type="ECO:0000256" key="1">
    <source>
        <dbReference type="ARBA" id="ARBA00022617"/>
    </source>
</evidence>
<dbReference type="OrthoDB" id="9779283at2"/>
<dbReference type="PROSITE" id="PS51007">
    <property type="entry name" value="CYTC"/>
    <property type="match status" value="2"/>
</dbReference>
<feature type="transmembrane region" description="Helical" evidence="5">
    <location>
        <begin position="298"/>
        <end position="319"/>
    </location>
</feature>
<evidence type="ECO:0000313" key="8">
    <source>
        <dbReference type="Proteomes" id="UP000055060"/>
    </source>
</evidence>
<dbReference type="EMBL" id="DF967972">
    <property type="protein sequence ID" value="GAP14057.1"/>
    <property type="molecule type" value="Genomic_DNA"/>
</dbReference>
<evidence type="ECO:0000256" key="4">
    <source>
        <dbReference type="PROSITE-ProRule" id="PRU00433"/>
    </source>
</evidence>
<dbReference type="GO" id="GO:0046872">
    <property type="term" value="F:metal ion binding"/>
    <property type="evidence" value="ECO:0007669"/>
    <property type="project" value="UniProtKB-KW"/>
</dbReference>
<evidence type="ECO:0000256" key="2">
    <source>
        <dbReference type="ARBA" id="ARBA00022723"/>
    </source>
</evidence>
<feature type="domain" description="Cytochrome c" evidence="6">
    <location>
        <begin position="169"/>
        <end position="253"/>
    </location>
</feature>
<proteinExistence type="predicted"/>
<dbReference type="AlphaFoldDB" id="A0A0S7BEZ7"/>
<sequence length="323" mass="34934">MKRFSFYIVPALILLVLIVFLVITVRAQANAGPLPQTDETIIRGARLYDNWYALLETQPRAGDMPLWTTQTTNTRSGAETWRCVTCHGWDYQGKDGAFGSGSNYTGFPGVYQTQVSDLSGAITGRLDPQHDFSPYLSGEDVDALVAFIKNGTIDDNQFIDLVSRKVLNGDLANGKAKYENTCVKCHGEDGAAMVFRMEGQNVTLGTLAVTDPWRFLHRTRFGTAAAPDMPIGRSLGWSAQDGRDVLYYAQTFPSGLPSGKETPSLGGREATPVVQPGGPAQGFWGGLLTAFGAMATSLGFALLLGVVLVGLIFLLVWIARGKK</sequence>
<feature type="domain" description="Cytochrome c" evidence="6">
    <location>
        <begin position="39"/>
        <end position="152"/>
    </location>
</feature>
<evidence type="ECO:0000259" key="6">
    <source>
        <dbReference type="PROSITE" id="PS51007"/>
    </source>
</evidence>
<dbReference type="STRING" id="360412.LARV_01819"/>
<evidence type="ECO:0000313" key="7">
    <source>
        <dbReference type="EMBL" id="GAP14057.1"/>
    </source>
</evidence>
<keyword evidence="5" id="KW-0812">Transmembrane</keyword>
<dbReference type="InterPro" id="IPR009056">
    <property type="entry name" value="Cyt_c-like_dom"/>
</dbReference>
<dbReference type="RefSeq" id="WP_075073346.1">
    <property type="nucleotide sequence ID" value="NZ_DF967972.1"/>
</dbReference>
<dbReference type="SUPFAM" id="SSF46626">
    <property type="entry name" value="Cytochrome c"/>
    <property type="match status" value="2"/>
</dbReference>